<dbReference type="GO" id="GO:0003677">
    <property type="term" value="F:DNA binding"/>
    <property type="evidence" value="ECO:0007669"/>
    <property type="project" value="UniProtKB-KW"/>
</dbReference>
<evidence type="ECO:0000313" key="9">
    <source>
        <dbReference type="EMBL" id="KAH8689026.1"/>
    </source>
</evidence>
<dbReference type="Pfam" id="PF04082">
    <property type="entry name" value="Fungal_trans"/>
    <property type="match status" value="1"/>
</dbReference>
<feature type="domain" description="Zn(2)-C6 fungal-type" evidence="8">
    <location>
        <begin position="12"/>
        <end position="44"/>
    </location>
</feature>
<evidence type="ECO:0000259" key="8">
    <source>
        <dbReference type="PROSITE" id="PS50048"/>
    </source>
</evidence>
<name>A0AAD4PSI4_9EURO</name>
<reference evidence="9" key="1">
    <citation type="submission" date="2021-12" db="EMBL/GenBank/DDBJ databases">
        <title>Convergent genome expansion in fungi linked to evolution of root-endophyte symbiosis.</title>
        <authorList>
            <consortium name="DOE Joint Genome Institute"/>
            <person name="Ke Y.-H."/>
            <person name="Bonito G."/>
            <person name="Liao H.-L."/>
            <person name="Looney B."/>
            <person name="Rojas-Flechas A."/>
            <person name="Nash J."/>
            <person name="Hameed K."/>
            <person name="Schadt C."/>
            <person name="Martin F."/>
            <person name="Crous P.W."/>
            <person name="Miettinen O."/>
            <person name="Magnuson J.K."/>
            <person name="Labbe J."/>
            <person name="Jacobson D."/>
            <person name="Doktycz M.J."/>
            <person name="Veneault-Fourrey C."/>
            <person name="Kuo A."/>
            <person name="Mondo S."/>
            <person name="Calhoun S."/>
            <person name="Riley R."/>
            <person name="Ohm R."/>
            <person name="LaButti K."/>
            <person name="Andreopoulos B."/>
            <person name="Pangilinan J."/>
            <person name="Nolan M."/>
            <person name="Tritt A."/>
            <person name="Clum A."/>
            <person name="Lipzen A."/>
            <person name="Daum C."/>
            <person name="Barry K."/>
            <person name="Grigoriev I.V."/>
            <person name="Vilgalys R."/>
        </authorList>
    </citation>
    <scope>NUCLEOTIDE SEQUENCE</scope>
    <source>
        <strain evidence="9">PMI_201</strain>
    </source>
</reference>
<dbReference type="InterPro" id="IPR001138">
    <property type="entry name" value="Zn2Cys6_DnaBD"/>
</dbReference>
<feature type="region of interest" description="Disordered" evidence="7">
    <location>
        <begin position="53"/>
        <end position="86"/>
    </location>
</feature>
<evidence type="ECO:0000256" key="6">
    <source>
        <dbReference type="ARBA" id="ARBA00023242"/>
    </source>
</evidence>
<accession>A0AAD4PSI4</accession>
<keyword evidence="6" id="KW-0539">Nucleus</keyword>
<dbReference type="SUPFAM" id="SSF57701">
    <property type="entry name" value="Zn2/Cys6 DNA-binding domain"/>
    <property type="match status" value="1"/>
</dbReference>
<proteinExistence type="predicted"/>
<keyword evidence="4" id="KW-0238">DNA-binding</keyword>
<dbReference type="InterPro" id="IPR036864">
    <property type="entry name" value="Zn2-C6_fun-type_DNA-bd_sf"/>
</dbReference>
<evidence type="ECO:0000256" key="4">
    <source>
        <dbReference type="ARBA" id="ARBA00023125"/>
    </source>
</evidence>
<dbReference type="GO" id="GO:0005634">
    <property type="term" value="C:nucleus"/>
    <property type="evidence" value="ECO:0007669"/>
    <property type="project" value="UniProtKB-SubCell"/>
</dbReference>
<keyword evidence="10" id="KW-1185">Reference proteome</keyword>
<dbReference type="PANTHER" id="PTHR31001:SF82">
    <property type="entry name" value="ZN(II)2CYS6 TRANSCRIPTION FACTOR (EUROFUNG)"/>
    <property type="match status" value="1"/>
</dbReference>
<dbReference type="Gene3D" id="4.10.240.10">
    <property type="entry name" value="Zn(2)-C6 fungal-type DNA-binding domain"/>
    <property type="match status" value="1"/>
</dbReference>
<gene>
    <name evidence="9" type="ORF">BGW36DRAFT_76206</name>
</gene>
<keyword evidence="3" id="KW-0805">Transcription regulation</keyword>
<dbReference type="SMART" id="SM00066">
    <property type="entry name" value="GAL4"/>
    <property type="match status" value="1"/>
</dbReference>
<dbReference type="CDD" id="cd12148">
    <property type="entry name" value="fungal_TF_MHR"/>
    <property type="match status" value="1"/>
</dbReference>
<dbReference type="GeneID" id="70252855"/>
<dbReference type="InterPro" id="IPR050613">
    <property type="entry name" value="Sec_Metabolite_Reg"/>
</dbReference>
<evidence type="ECO:0000256" key="5">
    <source>
        <dbReference type="ARBA" id="ARBA00023163"/>
    </source>
</evidence>
<dbReference type="CDD" id="cd00067">
    <property type="entry name" value="GAL4"/>
    <property type="match status" value="1"/>
</dbReference>
<dbReference type="EMBL" id="JAJTJA010000016">
    <property type="protein sequence ID" value="KAH8689026.1"/>
    <property type="molecule type" value="Genomic_DNA"/>
</dbReference>
<evidence type="ECO:0000313" key="10">
    <source>
        <dbReference type="Proteomes" id="UP001201262"/>
    </source>
</evidence>
<dbReference type="GO" id="GO:0000981">
    <property type="term" value="F:DNA-binding transcription factor activity, RNA polymerase II-specific"/>
    <property type="evidence" value="ECO:0007669"/>
    <property type="project" value="InterPro"/>
</dbReference>
<evidence type="ECO:0000256" key="7">
    <source>
        <dbReference type="SAM" id="MobiDB-lite"/>
    </source>
</evidence>
<dbReference type="Proteomes" id="UP001201262">
    <property type="component" value="Unassembled WGS sequence"/>
</dbReference>
<sequence length="684" mass="77147">MSSRRRNGKPASCEPCRHDKVRCDHRLPVCTRCRDRRISNQCFYHPAPLTRQRASLPSPLTETSHGASRLSETLHSPPSSELDSYQSPETTFPFHMGYVGPTSFVAEFITDNELAGDHCNDATNQDEISRHLPPYWFSRISDILTLLEDFPLLERLIREFYDVTQTALIPGPFIRNAIGPIRKLSEQHRLERRTGQRAAKLCSRIVENTAKAFHVPFSTQGSEFHTLFTGENTRLEILGIMFALAGRSTRFGLGSGAFVIHGEPQKRAEFAQKMLLASDITLRICKMLTPINDLLVWLVYENMLLSCFVHGDSSEAIWTRLGDLSTNIFALGAHREIKPSSGVPPFMIQLRKRLFSASYQLDKNVATSLGRPPRVSSRHSDCRIPLCIKDELFGATSEVFERGCEAVDENGWSPQPIFQPSAWIRLRYVNATFREEILEMSVRTLSPDAVEQLNDISRRCNESWQSNPAHLRFTPNSWDDNLSFAINMMRIIAYLAYLYNDLLIQGLLARQSQVCNGAALLSVSSHILSTVLFLGAHRQHTHQIHRDLTWTTLIYGFPAAGVLIKALQSEARHGTEFNYTGSRSELIRNLSVFISHLDTLERPGHGNHALFSRASKAFSAIIDEILEPRLSVSNNRGNYAAVKHSGDESISATWNENDDALNFINNGAFLDNVDFGMAFDQWLV</sequence>
<evidence type="ECO:0000256" key="3">
    <source>
        <dbReference type="ARBA" id="ARBA00023015"/>
    </source>
</evidence>
<dbReference type="AlphaFoldDB" id="A0AAD4PSI4"/>
<dbReference type="PROSITE" id="PS00463">
    <property type="entry name" value="ZN2_CY6_FUNGAL_1"/>
    <property type="match status" value="1"/>
</dbReference>
<comment type="caution">
    <text evidence="9">The sequence shown here is derived from an EMBL/GenBank/DDBJ whole genome shotgun (WGS) entry which is preliminary data.</text>
</comment>
<keyword evidence="5" id="KW-0804">Transcription</keyword>
<dbReference type="GO" id="GO:0008270">
    <property type="term" value="F:zinc ion binding"/>
    <property type="evidence" value="ECO:0007669"/>
    <property type="project" value="InterPro"/>
</dbReference>
<comment type="subcellular location">
    <subcellularLocation>
        <location evidence="1">Nucleus</location>
    </subcellularLocation>
</comment>
<evidence type="ECO:0000256" key="1">
    <source>
        <dbReference type="ARBA" id="ARBA00004123"/>
    </source>
</evidence>
<dbReference type="PROSITE" id="PS50048">
    <property type="entry name" value="ZN2_CY6_FUNGAL_2"/>
    <property type="match status" value="1"/>
</dbReference>
<keyword evidence="2" id="KW-0479">Metal-binding</keyword>
<dbReference type="RefSeq" id="XP_046065452.1">
    <property type="nucleotide sequence ID" value="XM_046222569.1"/>
</dbReference>
<organism evidence="9 10">
    <name type="scientific">Talaromyces proteolyticus</name>
    <dbReference type="NCBI Taxonomy" id="1131652"/>
    <lineage>
        <taxon>Eukaryota</taxon>
        <taxon>Fungi</taxon>
        <taxon>Dikarya</taxon>
        <taxon>Ascomycota</taxon>
        <taxon>Pezizomycotina</taxon>
        <taxon>Eurotiomycetes</taxon>
        <taxon>Eurotiomycetidae</taxon>
        <taxon>Eurotiales</taxon>
        <taxon>Trichocomaceae</taxon>
        <taxon>Talaromyces</taxon>
        <taxon>Talaromyces sect. Bacilispori</taxon>
    </lineage>
</organism>
<dbReference type="GO" id="GO:0006351">
    <property type="term" value="P:DNA-templated transcription"/>
    <property type="evidence" value="ECO:0007669"/>
    <property type="project" value="InterPro"/>
</dbReference>
<dbReference type="PANTHER" id="PTHR31001">
    <property type="entry name" value="UNCHARACTERIZED TRANSCRIPTIONAL REGULATORY PROTEIN"/>
    <property type="match status" value="1"/>
</dbReference>
<protein>
    <recommendedName>
        <fullName evidence="8">Zn(2)-C6 fungal-type domain-containing protein</fullName>
    </recommendedName>
</protein>
<evidence type="ECO:0000256" key="2">
    <source>
        <dbReference type="ARBA" id="ARBA00022723"/>
    </source>
</evidence>
<dbReference type="Pfam" id="PF00172">
    <property type="entry name" value="Zn_clus"/>
    <property type="match status" value="1"/>
</dbReference>
<dbReference type="InterPro" id="IPR007219">
    <property type="entry name" value="XnlR_reg_dom"/>
</dbReference>
<dbReference type="SMART" id="SM00906">
    <property type="entry name" value="Fungal_trans"/>
    <property type="match status" value="1"/>
</dbReference>